<evidence type="ECO:0000313" key="14">
    <source>
        <dbReference type="EMBL" id="UDF05957.1"/>
    </source>
</evidence>
<keyword evidence="3 12" id="KW-1188">Viral release from host cell</keyword>
<keyword evidence="1 12" id="KW-0597">Phosphoprotein</keyword>
<comment type="induction">
    <text evidence="12">Expressed in the intermediate phase of the viral replicative cycle.</text>
</comment>
<evidence type="ECO:0000313" key="15">
    <source>
        <dbReference type="Proteomes" id="UP001264104"/>
    </source>
</evidence>
<dbReference type="InterPro" id="IPR003389">
    <property type="entry name" value="Adeno_IVa2"/>
</dbReference>
<evidence type="ECO:0000256" key="13">
    <source>
        <dbReference type="SAM" id="MobiDB-lite"/>
    </source>
</evidence>
<dbReference type="GO" id="GO:0019083">
    <property type="term" value="P:viral transcription"/>
    <property type="evidence" value="ECO:0007669"/>
    <property type="project" value="UniProtKB-UniRule"/>
</dbReference>
<dbReference type="Pfam" id="PF02456">
    <property type="entry name" value="Adeno_IVa2"/>
    <property type="match status" value="1"/>
</dbReference>
<dbReference type="GO" id="GO:0044196">
    <property type="term" value="C:host cell nucleolus"/>
    <property type="evidence" value="ECO:0007669"/>
    <property type="project" value="UniProtKB-SubCell"/>
</dbReference>
<proteinExistence type="evidence at transcript level"/>
<dbReference type="GO" id="GO:0044423">
    <property type="term" value="C:virion component"/>
    <property type="evidence" value="ECO:0007669"/>
    <property type="project" value="UniProtKB-UniRule"/>
</dbReference>
<comment type="function">
    <text evidence="12">Component of the packaging machinery which encapsidates the viral DNA into preformed capsids and transcriptional activator of the viral major late promoter (MLP). Binds, along with packaging proteins 2 and 3, to the specific packaging sequence on the left end of viral genomic DNA and displays ATPase activity thereby providing the power stroke of the packaging machinery. The activity of packaging protein IVa2 is stimulated by protein 33K which acts as a terminase. May be the protein that pumps DNA into the capsid powered by ATP hydrolysis. Specifically binds to the 5'-CG-3' nucleotides of the repeats making up the packaging sequence. Component of the DEF-A and DEF-B transcription factors that bind downstream elements of the major late promoter (MLP), and stimulate transcription from the MLP after initiation of viral DNA replication. DEF-A is a heterodimer packaging proteins 1 and 2 and DEF-B is a homodimer of packaging protein 1.</text>
</comment>
<comment type="subunit">
    <text evidence="12">Homodimer. Part of a genome packaging complex composed of packaging proteins 1, 2 and 3; this complex specifically binds to the packaging sequence on the left end of viral genomic DNA and performs packaging of the viral genome. Interacts with protein 33K.</text>
</comment>
<dbReference type="GO" id="GO:0005524">
    <property type="term" value="F:ATP binding"/>
    <property type="evidence" value="ECO:0007669"/>
    <property type="project" value="UniProtKB-UniRule"/>
</dbReference>
<keyword evidence="9 12" id="KW-0010">Activator</keyword>
<keyword evidence="5 12" id="KW-0067">ATP-binding</keyword>
<dbReference type="Proteomes" id="UP001264104">
    <property type="component" value="Segment"/>
</dbReference>
<dbReference type="GO" id="GO:0098035">
    <property type="term" value="P:viral DNA genome packaging via site-specific sequence recognition"/>
    <property type="evidence" value="ECO:0007669"/>
    <property type="project" value="UniProtKB-UniRule"/>
</dbReference>
<keyword evidence="15" id="KW-1185">Reference proteome</keyword>
<keyword evidence="6 12" id="KW-0946">Virion</keyword>
<sequence length="451" mass="50877">MDARGKHRLKARRRKVLHQQTQPEALPGQPPAAPAAIHGDRDHPGEDSAPMEGPHAPLHRPPPPRPLQQQPPQPKKQRALLDGDTLDHVAELWDKCALMQKCLESIPMAEGLKPLRHFSSLEELTAMGGATLLNALSDHNQTIREAMNDTVPYLRPDGSCQSLNYTMQPVIGVVYGPTGCGKSQLLRNLMSTGLIHPAPETVFFIAPQVDMIPPQELLAWETQICEGNYTPGPTGTLVPQSSTLKPAFRPMSYDELTMDYNYDVTHPQNVFAQAAKTGPIAIIMDECMEDLGRHKAVSKFFHAFPSKLHDKFPKCTGYSVFVVLHNMNPRKDLGGNISNLKIQAKLHLISPRMHPSQLSRFINTYTKSLPLPITLLLKDIFSFHAQHSQYDWIIYNTCPPHESLQWLYLSPSEGLMPMYLNIQALVYEALLKIHKTLIDRARWTRYYHRKK</sequence>
<gene>
    <name evidence="12" type="primary">IVa2</name>
</gene>
<organism evidence="14 15">
    <name type="scientific">reindeer adenovirus 1</name>
    <dbReference type="NCBI Taxonomy" id="2885353"/>
    <lineage>
        <taxon>Viruses</taxon>
        <taxon>Varidnaviria</taxon>
        <taxon>Bamfordvirae</taxon>
        <taxon>Preplasmiviricota</taxon>
        <taxon>Polisuviricotina</taxon>
        <taxon>Pharingeaviricetes</taxon>
        <taxon>Rowavirales</taxon>
        <taxon>Adenoviridae</taxon>
        <taxon>Mastadenovirus</taxon>
        <taxon>Mastadenovirus tarandri</taxon>
    </lineage>
</organism>
<evidence type="ECO:0000256" key="9">
    <source>
        <dbReference type="ARBA" id="ARBA00023159"/>
    </source>
</evidence>
<dbReference type="EMBL" id="MZ507556">
    <property type="protein sequence ID" value="UDF05957.1"/>
    <property type="molecule type" value="Genomic_DNA"/>
</dbReference>
<evidence type="ECO:0000256" key="5">
    <source>
        <dbReference type="ARBA" id="ARBA00022840"/>
    </source>
</evidence>
<evidence type="ECO:0000256" key="2">
    <source>
        <dbReference type="ARBA" id="ARBA00022562"/>
    </source>
</evidence>
<dbReference type="GO" id="GO:0006351">
    <property type="term" value="P:DNA-templated transcription"/>
    <property type="evidence" value="ECO:0007669"/>
    <property type="project" value="UniProtKB-UniRule"/>
</dbReference>
<dbReference type="InterPro" id="IPR027417">
    <property type="entry name" value="P-loop_NTPase"/>
</dbReference>
<feature type="compositionally biased region" description="Pro residues" evidence="13">
    <location>
        <begin position="59"/>
        <end position="74"/>
    </location>
</feature>
<name>A0AAE8Y3P5_9ADEN</name>
<evidence type="ECO:0000256" key="8">
    <source>
        <dbReference type="ARBA" id="ARBA00023125"/>
    </source>
</evidence>
<feature type="compositionally biased region" description="Basic residues" evidence="13">
    <location>
        <begin position="1"/>
        <end position="17"/>
    </location>
</feature>
<evidence type="ECO:0000256" key="1">
    <source>
        <dbReference type="ARBA" id="ARBA00022553"/>
    </source>
</evidence>
<dbReference type="GO" id="GO:0039708">
    <property type="term" value="P:nuclear capsid assembly"/>
    <property type="evidence" value="ECO:0007669"/>
    <property type="project" value="UniProtKB-UniRule"/>
</dbReference>
<accession>A0AAE8Y3P5</accession>
<feature type="region of interest" description="Disordered" evidence="13">
    <location>
        <begin position="1"/>
        <end position="79"/>
    </location>
</feature>
<keyword evidence="2 12" id="KW-1048">Host nucleus</keyword>
<comment type="subcellular location">
    <subcellularLocation>
        <location evidence="12">Virion</location>
    </subcellularLocation>
    <subcellularLocation>
        <location evidence="12">Host nucleus</location>
        <location evidence="12">Host nucleoplasm</location>
    </subcellularLocation>
    <subcellularLocation>
        <location evidence="12">Host nucleus</location>
        <location evidence="12">Host nucleolus</location>
    </subcellularLocation>
    <text evidence="12">Located at a unique vertex of the capsid. Present in about 6-8 copies per virion.</text>
</comment>
<feature type="region of interest" description="DNA-binding" evidence="12">
    <location>
        <begin position="445"/>
        <end position="451"/>
    </location>
</feature>
<reference evidence="14 15" key="1">
    <citation type="submission" date="2021-07" db="EMBL/GenBank/DDBJ databases">
        <title>Novel adenovirus associated with necrotizing bronchiolitis in a captive reindeer (Rangifer tarandus).</title>
        <authorList>
            <person name="Dastjerdi A."/>
            <person name="Jeckel S."/>
            <person name="Davies H."/>
            <person name="Irving J."/>
            <person name="Lounge C."/>
            <person name="Plummer C."/>
            <person name="Vidovszky M.Z."/>
            <person name="Harrach B."/>
            <person name="Chantrey J."/>
            <person name="Williams J."/>
        </authorList>
    </citation>
    <scope>NUCLEOTIDE SEQUENCE [LARGE SCALE GENOMIC DNA]</scope>
    <source>
        <strain evidence="14 15">UK_2021</strain>
    </source>
</reference>
<keyword evidence="4 12" id="KW-0547">Nucleotide-binding</keyword>
<dbReference type="HAMAP" id="MF_04057">
    <property type="entry name" value="ADV_PKG1"/>
    <property type="match status" value="1"/>
</dbReference>
<keyword evidence="10 12" id="KW-0804">Transcription</keyword>
<evidence type="ECO:0000256" key="7">
    <source>
        <dbReference type="ARBA" id="ARBA00023015"/>
    </source>
</evidence>
<keyword evidence="8 12" id="KW-0238">DNA-binding</keyword>
<evidence type="ECO:0000256" key="11">
    <source>
        <dbReference type="ARBA" id="ARBA00023219"/>
    </source>
</evidence>
<evidence type="ECO:0000256" key="12">
    <source>
        <dbReference type="HAMAP-Rule" id="MF_04057"/>
    </source>
</evidence>
<evidence type="ECO:0000256" key="10">
    <source>
        <dbReference type="ARBA" id="ARBA00023163"/>
    </source>
</evidence>
<comment type="similarity">
    <text evidence="12">Belongs to the adenoviridae packaging protein 1 family.</text>
</comment>
<dbReference type="GO" id="GO:0019076">
    <property type="term" value="P:viral release from host cell"/>
    <property type="evidence" value="ECO:0007669"/>
    <property type="project" value="UniProtKB-UniRule"/>
</dbReference>
<evidence type="ECO:0000256" key="3">
    <source>
        <dbReference type="ARBA" id="ARBA00022612"/>
    </source>
</evidence>
<dbReference type="SUPFAM" id="SSF52540">
    <property type="entry name" value="P-loop containing nucleoside triphosphate hydrolases"/>
    <property type="match status" value="1"/>
</dbReference>
<evidence type="ECO:0000256" key="6">
    <source>
        <dbReference type="ARBA" id="ARBA00022844"/>
    </source>
</evidence>
<dbReference type="GO" id="GO:0003677">
    <property type="term" value="F:DNA binding"/>
    <property type="evidence" value="ECO:0007669"/>
    <property type="project" value="UniProtKB-UniRule"/>
</dbReference>
<feature type="binding site" evidence="12">
    <location>
        <begin position="176"/>
        <end position="183"/>
    </location>
    <ligand>
        <name>ATP</name>
        <dbReference type="ChEBI" id="CHEBI:30616"/>
    </ligand>
</feature>
<dbReference type="GO" id="GO:0044095">
    <property type="term" value="C:host cell nucleoplasm"/>
    <property type="evidence" value="ECO:0007669"/>
    <property type="project" value="UniProtKB-SubCell"/>
</dbReference>
<keyword evidence="7 12" id="KW-0805">Transcription regulation</keyword>
<protein>
    <recommendedName>
        <fullName evidence="12">Packaging protein 1</fullName>
    </recommendedName>
    <alternativeName>
        <fullName evidence="12">Packaging protein IVa2</fullName>
    </alternativeName>
</protein>
<dbReference type="GO" id="GO:0006355">
    <property type="term" value="P:regulation of DNA-templated transcription"/>
    <property type="evidence" value="ECO:0007669"/>
    <property type="project" value="UniProtKB-UniRule"/>
</dbReference>
<evidence type="ECO:0000256" key="4">
    <source>
        <dbReference type="ARBA" id="ARBA00022741"/>
    </source>
</evidence>
<keyword evidence="11 12" id="KW-0231">Viral genome packaging</keyword>